<name>A0ACD1AFB7_9FIRM</name>
<sequence>MMQKKANHKKFISRSRATMAAAGFLLFSVIAYFISSREVLAFDTVIRQEIYNLRNDTLTIILKVITYTGNWQSVTLICCVLLAISRLRFSFGFPAAITAVICTLIQDTLKLMFQRIRPDVSLHLIQQGGFSFPSGHSFTNFVFFGMIIFLCRRKLKNRVTSNWITALLGCLIFLIGFSRIYLGVHYPTDVLGGWALGLCLLMILISVMDFFQKDPRH</sequence>
<evidence type="ECO:0000313" key="2">
    <source>
        <dbReference type="Proteomes" id="UP000594014"/>
    </source>
</evidence>
<organism evidence="1 2">
    <name type="scientific">Anoxybacterium hadale</name>
    <dbReference type="NCBI Taxonomy" id="3408580"/>
    <lineage>
        <taxon>Bacteria</taxon>
        <taxon>Bacillati</taxon>
        <taxon>Bacillota</taxon>
        <taxon>Clostridia</taxon>
        <taxon>Peptostreptococcales</taxon>
        <taxon>Anaerovoracaceae</taxon>
        <taxon>Anoxybacterium</taxon>
    </lineage>
</organism>
<evidence type="ECO:0000313" key="1">
    <source>
        <dbReference type="EMBL" id="QOX64860.1"/>
    </source>
</evidence>
<proteinExistence type="predicted"/>
<protein>
    <submittedName>
        <fullName evidence="1">Phosphatase PAP2 family protein</fullName>
    </submittedName>
</protein>
<reference evidence="1" key="1">
    <citation type="submission" date="2019-08" db="EMBL/GenBank/DDBJ databases">
        <title>Genome sequence of Clostridiales bacterium MT110.</title>
        <authorList>
            <person name="Cao J."/>
        </authorList>
    </citation>
    <scope>NUCLEOTIDE SEQUENCE</scope>
    <source>
        <strain evidence="1">MT110</strain>
    </source>
</reference>
<accession>A0ACD1AFB7</accession>
<dbReference type="Proteomes" id="UP000594014">
    <property type="component" value="Chromosome"/>
</dbReference>
<dbReference type="EMBL" id="CP042469">
    <property type="protein sequence ID" value="QOX64860.1"/>
    <property type="molecule type" value="Genomic_DNA"/>
</dbReference>
<gene>
    <name evidence="1" type="ORF">FRZ06_16650</name>
</gene>
<keyword evidence="2" id="KW-1185">Reference proteome</keyword>